<dbReference type="OrthoDB" id="5679025at2"/>
<organism evidence="2 3">
    <name type="scientific">Arboricoccus pini</name>
    <dbReference type="NCBI Taxonomy" id="1963835"/>
    <lineage>
        <taxon>Bacteria</taxon>
        <taxon>Pseudomonadati</taxon>
        <taxon>Pseudomonadota</taxon>
        <taxon>Alphaproteobacteria</taxon>
        <taxon>Geminicoccales</taxon>
        <taxon>Geminicoccaceae</taxon>
        <taxon>Arboricoccus</taxon>
    </lineage>
</organism>
<name>A0A212R3E8_9PROT</name>
<dbReference type="EMBL" id="FYEH01000005">
    <property type="protein sequence ID" value="SNB66520.1"/>
    <property type="molecule type" value="Genomic_DNA"/>
</dbReference>
<reference evidence="2 3" key="1">
    <citation type="submission" date="2017-06" db="EMBL/GenBank/DDBJ databases">
        <authorList>
            <person name="Kim H.J."/>
            <person name="Triplett B.A."/>
        </authorList>
    </citation>
    <scope>NUCLEOTIDE SEQUENCE [LARGE SCALE GENOMIC DNA]</scope>
    <source>
        <strain evidence="2 3">B29T1</strain>
    </source>
</reference>
<evidence type="ECO:0000259" key="1">
    <source>
        <dbReference type="Pfam" id="PF10881"/>
    </source>
</evidence>
<keyword evidence="3" id="KW-1185">Reference proteome</keyword>
<dbReference type="RefSeq" id="WP_088561137.1">
    <property type="nucleotide sequence ID" value="NZ_FYEH01000005.1"/>
</dbReference>
<dbReference type="AlphaFoldDB" id="A0A212R3E8"/>
<feature type="domain" description="DUF2726" evidence="1">
    <location>
        <begin position="41"/>
        <end position="153"/>
    </location>
</feature>
<evidence type="ECO:0000313" key="2">
    <source>
        <dbReference type="EMBL" id="SNB66520.1"/>
    </source>
</evidence>
<gene>
    <name evidence="2" type="ORF">SAMN07250955_105125</name>
</gene>
<dbReference type="Proteomes" id="UP000197065">
    <property type="component" value="Unassembled WGS sequence"/>
</dbReference>
<accession>A0A212R3E8</accession>
<sequence length="167" mass="18856">MPTWLKAGEFVPLLALLAFLLVALSWAILALTKPYRYQPTPLLSAGEKRFATKLLQNLPSHARLLAKIRVADLIQPVLKEGSAGQQRAFARIVAKHVDFVIVDESWNVLLAIELDDNSHERPERRRRDDLLNRAFASAGITLHRVRVKKEYRADIAAICRLLEDAEA</sequence>
<dbReference type="Pfam" id="PF10881">
    <property type="entry name" value="DUF2726"/>
    <property type="match status" value="1"/>
</dbReference>
<proteinExistence type="predicted"/>
<dbReference type="InterPro" id="IPR024402">
    <property type="entry name" value="DUF2726"/>
</dbReference>
<protein>
    <recommendedName>
        <fullName evidence="1">DUF2726 domain-containing protein</fullName>
    </recommendedName>
</protein>
<evidence type="ECO:0000313" key="3">
    <source>
        <dbReference type="Proteomes" id="UP000197065"/>
    </source>
</evidence>